<dbReference type="InterPro" id="IPR036390">
    <property type="entry name" value="WH_DNA-bd_sf"/>
</dbReference>
<evidence type="ECO:0000256" key="3">
    <source>
        <dbReference type="ARBA" id="ARBA00023163"/>
    </source>
</evidence>
<reference evidence="6" key="1">
    <citation type="journal article" date="2016" name="Stand. Genomic Sci.">
        <title>Complete genome sequence of Methanospirillum hungatei type strain JF1.</title>
        <authorList>
            <person name="Gunsalus R.P."/>
            <person name="Cook L.E."/>
            <person name="Crable B."/>
            <person name="Rohlin L."/>
            <person name="McDonald E."/>
            <person name="Mouttaki H."/>
            <person name="Sieber J.R."/>
            <person name="Poweleit N."/>
            <person name="Zhou H."/>
            <person name="Lapidus A.L."/>
            <person name="Daligault H.E."/>
            <person name="Land M."/>
            <person name="Gilna P."/>
            <person name="Ivanova N."/>
            <person name="Kyrpides N."/>
            <person name="Culley D.E."/>
            <person name="McInerney M.J."/>
        </authorList>
    </citation>
    <scope>NUCLEOTIDE SEQUENCE [LARGE SCALE GENOMIC DNA]</scope>
    <source>
        <strain evidence="6">ATCC 27890 / DSM 864 / NBRC 100397 / JF-1</strain>
    </source>
</reference>
<dbReference type="RefSeq" id="WP_011448927.1">
    <property type="nucleotide sequence ID" value="NC_007796.1"/>
</dbReference>
<dbReference type="PROSITE" id="PS01117">
    <property type="entry name" value="HTH_MARR_1"/>
    <property type="match status" value="1"/>
</dbReference>
<dbReference type="KEGG" id="mhu:Mhun_1954"/>
<dbReference type="Pfam" id="PF01047">
    <property type="entry name" value="MarR"/>
    <property type="match status" value="1"/>
</dbReference>
<dbReference type="InterPro" id="IPR036388">
    <property type="entry name" value="WH-like_DNA-bd_sf"/>
</dbReference>
<keyword evidence="3" id="KW-0804">Transcription</keyword>
<dbReference type="PANTHER" id="PTHR42756">
    <property type="entry name" value="TRANSCRIPTIONAL REGULATOR, MARR"/>
    <property type="match status" value="1"/>
</dbReference>
<dbReference type="PRINTS" id="PR00598">
    <property type="entry name" value="HTHMARR"/>
</dbReference>
<protein>
    <submittedName>
        <fullName evidence="5">Transcriptional regulator, MarR family</fullName>
    </submittedName>
</protein>
<keyword evidence="1" id="KW-0805">Transcription regulation</keyword>
<keyword evidence="6" id="KW-1185">Reference proteome</keyword>
<accession>Q2FLU2</accession>
<gene>
    <name evidence="5" type="ordered locus">Mhun_1954</name>
</gene>
<dbReference type="PROSITE" id="PS50995">
    <property type="entry name" value="HTH_MARR_2"/>
    <property type="match status" value="1"/>
</dbReference>
<dbReference type="GeneID" id="3924256"/>
<dbReference type="PANTHER" id="PTHR42756:SF1">
    <property type="entry name" value="TRANSCRIPTIONAL REPRESSOR OF EMRAB OPERON"/>
    <property type="match status" value="1"/>
</dbReference>
<organism evidence="5 6">
    <name type="scientific">Methanospirillum hungatei JF-1 (strain ATCC 27890 / DSM 864 / NBRC 100397 / JF-1)</name>
    <dbReference type="NCBI Taxonomy" id="323259"/>
    <lineage>
        <taxon>Archaea</taxon>
        <taxon>Methanobacteriati</taxon>
        <taxon>Methanobacteriota</taxon>
        <taxon>Stenosarchaea group</taxon>
        <taxon>Methanomicrobia</taxon>
        <taxon>Methanomicrobiales</taxon>
        <taxon>Methanospirillaceae</taxon>
        <taxon>Methanospirillum</taxon>
    </lineage>
</organism>
<dbReference type="STRING" id="323259.Mhun_1954"/>
<dbReference type="eggNOG" id="arCOG03177">
    <property type="taxonomic scope" value="Archaea"/>
</dbReference>
<evidence type="ECO:0000259" key="4">
    <source>
        <dbReference type="PROSITE" id="PS50995"/>
    </source>
</evidence>
<feature type="domain" description="HTH marR-type" evidence="4">
    <location>
        <begin position="12"/>
        <end position="141"/>
    </location>
</feature>
<dbReference type="SMART" id="SM00347">
    <property type="entry name" value="HTH_MARR"/>
    <property type="match status" value="1"/>
</dbReference>
<dbReference type="GO" id="GO:0003700">
    <property type="term" value="F:DNA-binding transcription factor activity"/>
    <property type="evidence" value="ECO:0007669"/>
    <property type="project" value="InterPro"/>
</dbReference>
<name>Q2FLU2_METHJ</name>
<evidence type="ECO:0000313" key="5">
    <source>
        <dbReference type="EMBL" id="ABD41665.1"/>
    </source>
</evidence>
<dbReference type="AlphaFoldDB" id="Q2FLU2"/>
<sequence length="154" mass="17626">MSDSPLPSSLPPGPLLSIINRARVIFLNERLKPFKLSAGQYPVFMCLIKHPDITQDTMAKYFHLDKGTIARTVKKMEDAEYISRRVDPDNRRAFRLSLTRKGYQIAPEIMAIDQEWEQAVSCQLTKEEKEHLQVLLRQVASSSIQTIRALEGEN</sequence>
<dbReference type="Gene3D" id="1.10.10.10">
    <property type="entry name" value="Winged helix-like DNA-binding domain superfamily/Winged helix DNA-binding domain"/>
    <property type="match status" value="1"/>
</dbReference>
<dbReference type="InParanoid" id="Q2FLU2"/>
<dbReference type="InterPro" id="IPR023187">
    <property type="entry name" value="Tscrpt_reg_MarR-type_CS"/>
</dbReference>
<evidence type="ECO:0000313" key="6">
    <source>
        <dbReference type="Proteomes" id="UP000001941"/>
    </source>
</evidence>
<dbReference type="SUPFAM" id="SSF46785">
    <property type="entry name" value="Winged helix' DNA-binding domain"/>
    <property type="match status" value="1"/>
</dbReference>
<dbReference type="Proteomes" id="UP000001941">
    <property type="component" value="Chromosome"/>
</dbReference>
<dbReference type="EMBL" id="CP000254">
    <property type="protein sequence ID" value="ABD41665.1"/>
    <property type="molecule type" value="Genomic_DNA"/>
</dbReference>
<dbReference type="HOGENOM" id="CLU_083287_18_0_2"/>
<dbReference type="InterPro" id="IPR000835">
    <property type="entry name" value="HTH_MarR-typ"/>
</dbReference>
<keyword evidence="2" id="KW-0238">DNA-binding</keyword>
<dbReference type="OrthoDB" id="10712at2157"/>
<evidence type="ECO:0000256" key="2">
    <source>
        <dbReference type="ARBA" id="ARBA00023125"/>
    </source>
</evidence>
<dbReference type="EnsemblBacteria" id="ABD41665">
    <property type="protein sequence ID" value="ABD41665"/>
    <property type="gene ID" value="Mhun_1954"/>
</dbReference>
<evidence type="ECO:0000256" key="1">
    <source>
        <dbReference type="ARBA" id="ARBA00023015"/>
    </source>
</evidence>
<dbReference type="GO" id="GO:0003677">
    <property type="term" value="F:DNA binding"/>
    <property type="evidence" value="ECO:0007669"/>
    <property type="project" value="UniProtKB-KW"/>
</dbReference>
<proteinExistence type="predicted"/>